<keyword evidence="1" id="KW-0732">Signal</keyword>
<feature type="chain" id="PRO_5020457747" description="DUF995 domain-containing protein" evidence="1">
    <location>
        <begin position="22"/>
        <end position="122"/>
    </location>
</feature>
<evidence type="ECO:0008006" key="4">
    <source>
        <dbReference type="Google" id="ProtNLM"/>
    </source>
</evidence>
<keyword evidence="3" id="KW-1185">Reference proteome</keyword>
<evidence type="ECO:0000313" key="3">
    <source>
        <dbReference type="Proteomes" id="UP000298781"/>
    </source>
</evidence>
<gene>
    <name evidence="2" type="ORF">E8M01_33490</name>
</gene>
<dbReference type="AlphaFoldDB" id="A0A4D7BI15"/>
<dbReference type="Proteomes" id="UP000298781">
    <property type="component" value="Chromosome"/>
</dbReference>
<organism evidence="2 3">
    <name type="scientific">Phreatobacter stygius</name>
    <dbReference type="NCBI Taxonomy" id="1940610"/>
    <lineage>
        <taxon>Bacteria</taxon>
        <taxon>Pseudomonadati</taxon>
        <taxon>Pseudomonadota</taxon>
        <taxon>Alphaproteobacteria</taxon>
        <taxon>Hyphomicrobiales</taxon>
        <taxon>Phreatobacteraceae</taxon>
        <taxon>Phreatobacter</taxon>
    </lineage>
</organism>
<protein>
    <recommendedName>
        <fullName evidence="4">DUF995 domain-containing protein</fullName>
    </recommendedName>
</protein>
<dbReference type="EMBL" id="CP039690">
    <property type="protein sequence ID" value="QCI68716.1"/>
    <property type="molecule type" value="Genomic_DNA"/>
</dbReference>
<proteinExistence type="predicted"/>
<dbReference type="RefSeq" id="WP_136964131.1">
    <property type="nucleotide sequence ID" value="NZ_CP039690.1"/>
</dbReference>
<accession>A0A4D7BI15</accession>
<dbReference type="OrthoDB" id="8161147at2"/>
<name>A0A4D7BI15_9HYPH</name>
<feature type="signal peptide" evidence="1">
    <location>
        <begin position="1"/>
        <end position="21"/>
    </location>
</feature>
<reference evidence="2 3" key="1">
    <citation type="submission" date="2019-04" db="EMBL/GenBank/DDBJ databases">
        <title>Phreatobacter aquaticus sp. nov.</title>
        <authorList>
            <person name="Choi A."/>
        </authorList>
    </citation>
    <scope>NUCLEOTIDE SEQUENCE [LARGE SCALE GENOMIC DNA]</scope>
    <source>
        <strain evidence="2 3">KCTC 52518</strain>
    </source>
</reference>
<evidence type="ECO:0000313" key="2">
    <source>
        <dbReference type="EMBL" id="QCI68716.1"/>
    </source>
</evidence>
<evidence type="ECO:0000256" key="1">
    <source>
        <dbReference type="SAM" id="SignalP"/>
    </source>
</evidence>
<sequence length="122" mass="12772">MRNLILAAAAAAVLSLASAGAQPQENYESWAVLQPSFPSTGGGGIMIGEYRPVIVGKLCTTNFTATEPNGTVYRNVVEFDAVEAQGGTLCTNGRWRSADGSASGTTPFRVFFKNGIVRGSPE</sequence>
<dbReference type="KEGG" id="pstg:E8M01_33490"/>